<proteinExistence type="predicted"/>
<dbReference type="Proteomes" id="UP000008553">
    <property type="component" value="Unassembled WGS sequence"/>
</dbReference>
<accession>Q7R825</accession>
<protein>
    <submittedName>
        <fullName evidence="1">Uncharacterized protein</fullName>
    </submittedName>
</protein>
<reference evidence="1 2" key="1">
    <citation type="journal article" date="2002" name="Nature">
        <title>Genome sequence and comparative analysis of the model rodent malaria parasite Plasmodium yoelii yoelii.</title>
        <authorList>
            <person name="Carlton J.M."/>
            <person name="Angiuoli S.V."/>
            <person name="Suh B.B."/>
            <person name="Kooij T.W."/>
            <person name="Pertea M."/>
            <person name="Silva J.C."/>
            <person name="Ermolaeva M.D."/>
            <person name="Allen J.E."/>
            <person name="Selengut J.D."/>
            <person name="Koo H.L."/>
            <person name="Peterson J.D."/>
            <person name="Pop M."/>
            <person name="Kosack D.S."/>
            <person name="Shumway M.F."/>
            <person name="Bidwell S.L."/>
            <person name="Shallom S.J."/>
            <person name="van Aken S.E."/>
            <person name="Riedmuller S.B."/>
            <person name="Feldblyum T.V."/>
            <person name="Cho J.K."/>
            <person name="Quackenbush J."/>
            <person name="Sedegah M."/>
            <person name="Shoaibi A."/>
            <person name="Cummings L.M."/>
            <person name="Florens L."/>
            <person name="Yates J.R."/>
            <person name="Raine J.D."/>
            <person name="Sinden R.E."/>
            <person name="Harris M.A."/>
            <person name="Cunningham D.A."/>
            <person name="Preiser P.R."/>
            <person name="Bergman L.W."/>
            <person name="Vaidya A.B."/>
            <person name="van Lin L.H."/>
            <person name="Janse C.J."/>
            <person name="Waters A.P."/>
            <person name="Smith H.O."/>
            <person name="White O.R."/>
            <person name="Salzberg S.L."/>
            <person name="Venter J.C."/>
            <person name="Fraser C.M."/>
            <person name="Hoffman S.L."/>
            <person name="Gardner M.J."/>
            <person name="Carucci D.J."/>
        </authorList>
    </citation>
    <scope>NUCLEOTIDE SEQUENCE [LARGE SCALE GENOMIC DNA]</scope>
    <source>
        <strain evidence="1 2">17XNL</strain>
    </source>
</reference>
<dbReference type="EMBL" id="AABL01002702">
    <property type="protein sequence ID" value="EAA19837.1"/>
    <property type="molecule type" value="Genomic_DNA"/>
</dbReference>
<gene>
    <name evidence="1" type="ORF">PY07398</name>
</gene>
<evidence type="ECO:0000313" key="2">
    <source>
        <dbReference type="Proteomes" id="UP000008553"/>
    </source>
</evidence>
<keyword evidence="2" id="KW-1185">Reference proteome</keyword>
<dbReference type="AlphaFoldDB" id="Q7R825"/>
<comment type="caution">
    <text evidence="1">The sequence shown here is derived from an EMBL/GenBank/DDBJ whole genome shotgun (WGS) entry which is preliminary data.</text>
</comment>
<sequence length="32" mass="3912">MFNHEMKSKYALQKNIAINMKRGHINFFHKCM</sequence>
<evidence type="ECO:0000313" key="1">
    <source>
        <dbReference type="EMBL" id="EAA19837.1"/>
    </source>
</evidence>
<organism evidence="1 2">
    <name type="scientific">Plasmodium yoelii yoelii</name>
    <dbReference type="NCBI Taxonomy" id="73239"/>
    <lineage>
        <taxon>Eukaryota</taxon>
        <taxon>Sar</taxon>
        <taxon>Alveolata</taxon>
        <taxon>Apicomplexa</taxon>
        <taxon>Aconoidasida</taxon>
        <taxon>Haemosporida</taxon>
        <taxon>Plasmodiidae</taxon>
        <taxon>Plasmodium</taxon>
        <taxon>Plasmodium (Vinckeia)</taxon>
    </lineage>
</organism>
<dbReference type="PaxDb" id="73239-Q7R825"/>
<name>Q7R825_PLAYO</name>
<dbReference type="InParanoid" id="Q7R825"/>